<comment type="caution">
    <text evidence="7">Lacks conserved residue(s) required for the propagation of feature annotation.</text>
</comment>
<feature type="region of interest" description="Disordered" evidence="8">
    <location>
        <begin position="203"/>
        <end position="229"/>
    </location>
</feature>
<evidence type="ECO:0000313" key="9">
    <source>
        <dbReference type="EMBL" id="AKJ93853.1"/>
    </source>
</evidence>
<keyword evidence="6 7" id="KW-0819">tRNA processing</keyword>
<comment type="function">
    <text evidence="2 7">Catalyzes the formation of N(7)-methylguanine at position 46 (m7G46) in tRNA.</text>
</comment>
<dbReference type="STRING" id="106634.TVD_00060"/>
<dbReference type="KEGG" id="tvr:TVD_00060"/>
<gene>
    <name evidence="7" type="primary">trmB</name>
    <name evidence="9" type="ORF">TVD_00060</name>
</gene>
<dbReference type="InterPro" id="IPR055361">
    <property type="entry name" value="tRNA_methyltr_TrmB_bact"/>
</dbReference>
<dbReference type="CDD" id="cd02440">
    <property type="entry name" value="AdoMet_MTases"/>
    <property type="match status" value="1"/>
</dbReference>
<evidence type="ECO:0000256" key="8">
    <source>
        <dbReference type="SAM" id="MobiDB-lite"/>
    </source>
</evidence>
<evidence type="ECO:0000256" key="1">
    <source>
        <dbReference type="ARBA" id="ARBA00000142"/>
    </source>
</evidence>
<organism evidence="9 10">
    <name type="scientific">Thioalkalivibrio versutus</name>
    <dbReference type="NCBI Taxonomy" id="106634"/>
    <lineage>
        <taxon>Bacteria</taxon>
        <taxon>Pseudomonadati</taxon>
        <taxon>Pseudomonadota</taxon>
        <taxon>Gammaproteobacteria</taxon>
        <taxon>Chromatiales</taxon>
        <taxon>Ectothiorhodospiraceae</taxon>
        <taxon>Thioalkalivibrio</taxon>
    </lineage>
</organism>
<dbReference type="PATRIC" id="fig|106634.4.peg.12"/>
<evidence type="ECO:0000256" key="4">
    <source>
        <dbReference type="ARBA" id="ARBA00022679"/>
    </source>
</evidence>
<dbReference type="PROSITE" id="PS51625">
    <property type="entry name" value="SAM_MT_TRMB"/>
    <property type="match status" value="1"/>
</dbReference>
<keyword evidence="5 7" id="KW-0949">S-adenosyl-L-methionine</keyword>
<name>A0A0G3FY17_9GAMM</name>
<evidence type="ECO:0000256" key="6">
    <source>
        <dbReference type="ARBA" id="ARBA00022694"/>
    </source>
</evidence>
<dbReference type="HAMAP" id="MF_01057">
    <property type="entry name" value="tRNA_methyltr_TrmB"/>
    <property type="match status" value="1"/>
</dbReference>
<dbReference type="EC" id="2.1.1.33" evidence="7"/>
<dbReference type="PANTHER" id="PTHR23417:SF14">
    <property type="entry name" value="PENTACOTRIPEPTIDE-REPEAT REGION OF PRORP DOMAIN-CONTAINING PROTEIN"/>
    <property type="match status" value="1"/>
</dbReference>
<dbReference type="OrthoDB" id="9802090at2"/>
<comment type="pathway">
    <text evidence="7">tRNA modification; N(7)-methylguanine-tRNA biosynthesis.</text>
</comment>
<dbReference type="InterPro" id="IPR029063">
    <property type="entry name" value="SAM-dependent_MTases_sf"/>
</dbReference>
<feature type="compositionally biased region" description="Basic and acidic residues" evidence="8">
    <location>
        <begin position="211"/>
        <end position="229"/>
    </location>
</feature>
<comment type="similarity">
    <text evidence="7">Belongs to the class I-like SAM-binding methyltransferase superfamily. TrmB family.</text>
</comment>
<dbReference type="EMBL" id="CP011367">
    <property type="protein sequence ID" value="AKJ93853.1"/>
    <property type="molecule type" value="Genomic_DNA"/>
</dbReference>
<dbReference type="PANTHER" id="PTHR23417">
    <property type="entry name" value="3-DEOXY-D-MANNO-OCTULOSONIC-ACID TRANSFERASE/TRNA GUANINE-N 7 - -METHYLTRANSFERASE"/>
    <property type="match status" value="1"/>
</dbReference>
<feature type="binding site" evidence="7">
    <location>
        <position position="148"/>
    </location>
    <ligand>
        <name>substrate</name>
    </ligand>
</feature>
<proteinExistence type="inferred from homology"/>
<dbReference type="Gene3D" id="3.40.50.150">
    <property type="entry name" value="Vaccinia Virus protein VP39"/>
    <property type="match status" value="1"/>
</dbReference>
<protein>
    <recommendedName>
        <fullName evidence="7">tRNA (guanine-N(7)-)-methyltransferase</fullName>
        <ecNumber evidence="7">2.1.1.33</ecNumber>
    </recommendedName>
    <alternativeName>
        <fullName evidence="7">tRNA (guanine(46)-N(7))-methyltransferase</fullName>
    </alternativeName>
    <alternativeName>
        <fullName evidence="7">tRNA(m7G46)-methyltransferase</fullName>
    </alternativeName>
</protein>
<dbReference type="Pfam" id="PF02390">
    <property type="entry name" value="Methyltransf_4"/>
    <property type="match status" value="1"/>
</dbReference>
<feature type="binding site" evidence="7">
    <location>
        <position position="94"/>
    </location>
    <ligand>
        <name>S-adenosyl-L-methionine</name>
        <dbReference type="ChEBI" id="CHEBI:59789"/>
    </ligand>
</feature>
<dbReference type="AlphaFoldDB" id="A0A0G3FY17"/>
<keyword evidence="3 7" id="KW-0489">Methyltransferase</keyword>
<feature type="binding site" evidence="7">
    <location>
        <begin position="217"/>
        <end position="220"/>
    </location>
    <ligand>
        <name>substrate</name>
    </ligand>
</feature>
<feature type="binding site" evidence="7">
    <location>
        <position position="121"/>
    </location>
    <ligand>
        <name>S-adenosyl-L-methionine</name>
        <dbReference type="ChEBI" id="CHEBI:59789"/>
    </ligand>
</feature>
<dbReference type="RefSeq" id="WP_047250466.1">
    <property type="nucleotide sequence ID" value="NZ_CP011367.1"/>
</dbReference>
<reference evidence="9 10" key="1">
    <citation type="submission" date="2015-04" db="EMBL/GenBank/DDBJ databases">
        <title>Complete Sequence for the Genome of the Thioalkalivibrio versutus D301.</title>
        <authorList>
            <person name="Mu T."/>
            <person name="Zhou J."/>
            <person name="Xu X."/>
        </authorList>
    </citation>
    <scope>NUCLEOTIDE SEQUENCE [LARGE SCALE GENOMIC DNA]</scope>
    <source>
        <strain evidence="9 10">D301</strain>
    </source>
</reference>
<feature type="binding site" evidence="7">
    <location>
        <position position="69"/>
    </location>
    <ligand>
        <name>S-adenosyl-L-methionine</name>
        <dbReference type="ChEBI" id="CHEBI:59789"/>
    </ligand>
</feature>
<dbReference type="Proteomes" id="UP000064201">
    <property type="component" value="Chromosome"/>
</dbReference>
<evidence type="ECO:0000256" key="2">
    <source>
        <dbReference type="ARBA" id="ARBA00003015"/>
    </source>
</evidence>
<keyword evidence="10" id="KW-1185">Reference proteome</keyword>
<dbReference type="NCBIfam" id="TIGR00091">
    <property type="entry name" value="tRNA (guanosine(46)-N7)-methyltransferase TrmB"/>
    <property type="match status" value="1"/>
</dbReference>
<evidence type="ECO:0000256" key="5">
    <source>
        <dbReference type="ARBA" id="ARBA00022691"/>
    </source>
</evidence>
<dbReference type="SUPFAM" id="SSF53335">
    <property type="entry name" value="S-adenosyl-L-methionine-dependent methyltransferases"/>
    <property type="match status" value="1"/>
</dbReference>
<evidence type="ECO:0000313" key="10">
    <source>
        <dbReference type="Proteomes" id="UP000064201"/>
    </source>
</evidence>
<accession>A0A0G3FY17</accession>
<feature type="binding site" evidence="7">
    <location>
        <position position="180"/>
    </location>
    <ligand>
        <name>substrate</name>
    </ligand>
</feature>
<dbReference type="UniPathway" id="UPA00989"/>
<sequence length="242" mass="27707">MSDHANAETDDKPFYRRIRSFVRREGRLTPGQQRALDDLFPRFGLQLPTPAAPLDLTSVFGRTAPVTLEIGFGDGESLAEQAENQPERDFIGTEVHRPGVGHLLREVEQRGLTNVRVSDVDAVELLEHYLTPASLDCVQVFFPDPWHKKRHHKRRLIQPAFVRHLATRIRPGGRLHLATDWAEYAEHMMVVLEECRPWFVPDGPIPAPGRPPERPVTKFERRGEQRGHQVADLLYRRTDEPA</sequence>
<evidence type="ECO:0000256" key="3">
    <source>
        <dbReference type="ARBA" id="ARBA00022603"/>
    </source>
</evidence>
<feature type="binding site" evidence="7">
    <location>
        <position position="144"/>
    </location>
    <ligand>
        <name>S-adenosyl-L-methionine</name>
        <dbReference type="ChEBI" id="CHEBI:59789"/>
    </ligand>
</feature>
<comment type="catalytic activity">
    <reaction evidence="1 7">
        <text>guanosine(46) in tRNA + S-adenosyl-L-methionine = N(7)-methylguanosine(46) in tRNA + S-adenosyl-L-homocysteine</text>
        <dbReference type="Rhea" id="RHEA:42708"/>
        <dbReference type="Rhea" id="RHEA-COMP:10188"/>
        <dbReference type="Rhea" id="RHEA-COMP:10189"/>
        <dbReference type="ChEBI" id="CHEBI:57856"/>
        <dbReference type="ChEBI" id="CHEBI:59789"/>
        <dbReference type="ChEBI" id="CHEBI:74269"/>
        <dbReference type="ChEBI" id="CHEBI:74480"/>
        <dbReference type="EC" id="2.1.1.33"/>
    </reaction>
</comment>
<keyword evidence="4 7" id="KW-0808">Transferase</keyword>
<dbReference type="InterPro" id="IPR003358">
    <property type="entry name" value="tRNA_(Gua-N-7)_MeTrfase_Trmb"/>
</dbReference>
<evidence type="ECO:0000256" key="7">
    <source>
        <dbReference type="HAMAP-Rule" id="MF_01057"/>
    </source>
</evidence>
<dbReference type="GO" id="GO:0043527">
    <property type="term" value="C:tRNA methyltransferase complex"/>
    <property type="evidence" value="ECO:0007669"/>
    <property type="project" value="TreeGrafter"/>
</dbReference>
<dbReference type="GO" id="GO:0008176">
    <property type="term" value="F:tRNA (guanine(46)-N7)-methyltransferase activity"/>
    <property type="evidence" value="ECO:0007669"/>
    <property type="project" value="UniProtKB-UniRule"/>
</dbReference>